<dbReference type="RefSeq" id="WP_150864827.1">
    <property type="nucleotide sequence ID" value="NZ_VYXP01000007.1"/>
</dbReference>
<dbReference type="Pfam" id="PF14384">
    <property type="entry name" value="BrnA_antitoxin"/>
    <property type="match status" value="1"/>
</dbReference>
<organism evidence="1 2">
    <name type="scientific">Marinihelvus fidelis</name>
    <dbReference type="NCBI Taxonomy" id="2613842"/>
    <lineage>
        <taxon>Bacteria</taxon>
        <taxon>Pseudomonadati</taxon>
        <taxon>Pseudomonadota</taxon>
        <taxon>Gammaproteobacteria</taxon>
        <taxon>Chromatiales</taxon>
        <taxon>Wenzhouxiangellaceae</taxon>
        <taxon>Marinihelvus</taxon>
    </lineage>
</organism>
<dbReference type="AlphaFoldDB" id="A0A5N0T6D4"/>
<name>A0A5N0T6D4_9GAMM</name>
<evidence type="ECO:0000313" key="2">
    <source>
        <dbReference type="Proteomes" id="UP000325372"/>
    </source>
</evidence>
<dbReference type="EMBL" id="VYXP01000007">
    <property type="protein sequence ID" value="KAA9130523.1"/>
    <property type="molecule type" value="Genomic_DNA"/>
</dbReference>
<keyword evidence="2" id="KW-1185">Reference proteome</keyword>
<dbReference type="InterPro" id="IPR025528">
    <property type="entry name" value="BrnA_antitoxin"/>
</dbReference>
<evidence type="ECO:0000313" key="1">
    <source>
        <dbReference type="EMBL" id="KAA9130523.1"/>
    </source>
</evidence>
<reference evidence="1 2" key="1">
    <citation type="submission" date="2019-09" db="EMBL/GenBank/DDBJ databases">
        <title>Wenzhouxiangella sp. Genome sequencing and assembly.</title>
        <authorList>
            <person name="Zhang R."/>
        </authorList>
    </citation>
    <scope>NUCLEOTIDE SEQUENCE [LARGE SCALE GENOMIC DNA]</scope>
    <source>
        <strain evidence="1 2">W260</strain>
    </source>
</reference>
<gene>
    <name evidence="1" type="ORF">F3N42_12595</name>
</gene>
<accession>A0A5N0T6D4</accession>
<sequence length="94" mass="10815">MSKKNTSDSSVFSDMDRLRRMRDEDIDLSDIPEVTPEMFANCVVRVGLKPVENKKQVTLRVDADVLKWFRAQGRGYQTKINALLRAYMEAHKPG</sequence>
<proteinExistence type="predicted"/>
<comment type="caution">
    <text evidence="1">The sequence shown here is derived from an EMBL/GenBank/DDBJ whole genome shotgun (WGS) entry which is preliminary data.</text>
</comment>
<protein>
    <submittedName>
        <fullName evidence="1">BrnA antitoxin family protein</fullName>
    </submittedName>
</protein>
<dbReference type="Proteomes" id="UP000325372">
    <property type="component" value="Unassembled WGS sequence"/>
</dbReference>